<comment type="similarity">
    <text evidence="1">Belongs to the NPR2 family.</text>
</comment>
<evidence type="ECO:0000313" key="2">
    <source>
        <dbReference type="EMBL" id="KAL2039324.1"/>
    </source>
</evidence>
<evidence type="ECO:0000313" key="3">
    <source>
        <dbReference type="Proteomes" id="UP001590950"/>
    </source>
</evidence>
<keyword evidence="3" id="KW-1185">Reference proteome</keyword>
<dbReference type="Proteomes" id="UP001590950">
    <property type="component" value="Unassembled WGS sequence"/>
</dbReference>
<comment type="caution">
    <text evidence="2">The sequence shown here is derived from an EMBL/GenBank/DDBJ whole genome shotgun (WGS) entry which is preliminary data.</text>
</comment>
<dbReference type="Pfam" id="PF06218">
    <property type="entry name" value="NPR2"/>
    <property type="match status" value="1"/>
</dbReference>
<dbReference type="PANTHER" id="PTHR12991:SF10">
    <property type="entry name" value="GATOR COMPLEX PROTEIN NPRL2"/>
    <property type="match status" value="1"/>
</dbReference>
<organism evidence="2 3">
    <name type="scientific">Stereocaulon virgatum</name>
    <dbReference type="NCBI Taxonomy" id="373712"/>
    <lineage>
        <taxon>Eukaryota</taxon>
        <taxon>Fungi</taxon>
        <taxon>Dikarya</taxon>
        <taxon>Ascomycota</taxon>
        <taxon>Pezizomycotina</taxon>
        <taxon>Lecanoromycetes</taxon>
        <taxon>OSLEUM clade</taxon>
        <taxon>Lecanoromycetidae</taxon>
        <taxon>Lecanorales</taxon>
        <taxon>Lecanorineae</taxon>
        <taxon>Stereocaulaceae</taxon>
        <taxon>Stereocaulon</taxon>
    </lineage>
</organism>
<evidence type="ECO:0008006" key="4">
    <source>
        <dbReference type="Google" id="ProtNLM"/>
    </source>
</evidence>
<proteinExistence type="inferred from homology"/>
<reference evidence="2 3" key="1">
    <citation type="submission" date="2024-09" db="EMBL/GenBank/DDBJ databases">
        <title>Rethinking Asexuality: The Enigmatic Case of Functional Sexual Genes in Lepraria (Stereocaulaceae).</title>
        <authorList>
            <person name="Doellman M."/>
            <person name="Sun Y."/>
            <person name="Barcenas-Pena A."/>
            <person name="Lumbsch H.T."/>
            <person name="Grewe F."/>
        </authorList>
    </citation>
    <scope>NUCLEOTIDE SEQUENCE [LARGE SCALE GENOMIC DNA]</scope>
    <source>
        <strain evidence="2 3">Mercado 3170</strain>
    </source>
</reference>
<name>A0ABR4A1H5_9LECA</name>
<accession>A0ABR4A1H5</accession>
<dbReference type="EMBL" id="JBEFKJ010000026">
    <property type="protein sequence ID" value="KAL2039324.1"/>
    <property type="molecule type" value="Genomic_DNA"/>
</dbReference>
<sequence>MLRAIFLAIFDVNEGPKVLHQVPTSSITASPSAPSIPLLHFPPIANTLIPHPTLCNNGLLQLTTAHHRILSYPQCISSPSYPRNAYTFNFCLVLAEDADFSSYIPVVRKLNTLFRTLEEQSQFLSKDDSRPDTGKIYALCEILLEDLNNYSEAMIPIDDSNTLNIKLFPTYPPPPPLYAHHVPLSTVRIEDLTDENWDLTMLRILPHINGINSVKQISLLADADLKLVKKAMRHLLYYGCLLLLDVFSFSAIYACTAEISEFVENEKTQEECARYVALRDDNTAFAVPRGEEGNTFSGTELVELYLSLRQGLSLRNWCHDHGEVVSRIDLRRFVTFGVIKGFLYRVHKYAFASSKKRRRWAKEELEYDSRKSKVYVPKAENPDKSLEKYLDGTHCFDEICTDLMISEKELIQRLKAWEDVQIICR</sequence>
<protein>
    <recommendedName>
        <fullName evidence="4">Nitrogen permease regulator 2</fullName>
    </recommendedName>
</protein>
<gene>
    <name evidence="2" type="ORF">N7G274_007992</name>
</gene>
<dbReference type="PANTHER" id="PTHR12991">
    <property type="entry name" value="NITROGEN PERMEASE REGULATOR 2/TUMOR SUPPRESSOR CANDIDATE 4"/>
    <property type="match status" value="1"/>
</dbReference>
<evidence type="ECO:0000256" key="1">
    <source>
        <dbReference type="ARBA" id="ARBA00008433"/>
    </source>
</evidence>
<dbReference type="InterPro" id="IPR009348">
    <property type="entry name" value="NPR2-like"/>
</dbReference>